<keyword evidence="12" id="KW-0472">Membrane</keyword>
<evidence type="ECO:0000313" key="17">
    <source>
        <dbReference type="EMBL" id="PQP95889.1"/>
    </source>
</evidence>
<name>A0A314XTC1_PRUYE</name>
<dbReference type="SMART" id="SM00220">
    <property type="entry name" value="S_TKc"/>
    <property type="match status" value="1"/>
</dbReference>
<comment type="catalytic activity">
    <reaction evidence="13">
        <text>L-threonyl-[protein] + ATP = O-phospho-L-threonyl-[protein] + ADP + H(+)</text>
        <dbReference type="Rhea" id="RHEA:46608"/>
        <dbReference type="Rhea" id="RHEA-COMP:11060"/>
        <dbReference type="Rhea" id="RHEA-COMP:11605"/>
        <dbReference type="ChEBI" id="CHEBI:15378"/>
        <dbReference type="ChEBI" id="CHEBI:30013"/>
        <dbReference type="ChEBI" id="CHEBI:30616"/>
        <dbReference type="ChEBI" id="CHEBI:61977"/>
        <dbReference type="ChEBI" id="CHEBI:456216"/>
        <dbReference type="EC" id="2.7.11.1"/>
    </reaction>
</comment>
<keyword evidence="18" id="KW-1185">Reference proteome</keyword>
<dbReference type="GO" id="GO:0005524">
    <property type="term" value="F:ATP binding"/>
    <property type="evidence" value="ECO:0007669"/>
    <property type="project" value="UniProtKB-UniRule"/>
</dbReference>
<dbReference type="InterPro" id="IPR001245">
    <property type="entry name" value="Ser-Thr/Tyr_kinase_cat_dom"/>
</dbReference>
<evidence type="ECO:0000256" key="10">
    <source>
        <dbReference type="ARBA" id="ARBA00022840"/>
    </source>
</evidence>
<evidence type="ECO:0000256" key="3">
    <source>
        <dbReference type="ARBA" id="ARBA00022527"/>
    </source>
</evidence>
<dbReference type="PROSITE" id="PS50011">
    <property type="entry name" value="PROTEIN_KINASE_DOM"/>
    <property type="match status" value="1"/>
</dbReference>
<evidence type="ECO:0000256" key="9">
    <source>
        <dbReference type="ARBA" id="ARBA00022777"/>
    </source>
</evidence>
<feature type="domain" description="Protein kinase" evidence="16">
    <location>
        <begin position="44"/>
        <end position="242"/>
    </location>
</feature>
<dbReference type="AlphaFoldDB" id="A0A314XTC1"/>
<sequence>MVSVTIFVLRRKRNVEVATEATSLPQLLWRRVSHLELLRATNGFNENNLLGSGGFGSVYKGTFSDGIDVAVKVFNLQLEGAFRSFEKECEMLSNIRHRNLIKIISCCSELDFKALVLNYMPNGSLEKWLYSQDYSLNILQRMNIMIDVAAAVEYLHHGYSVPTVHCDLKPSNILLDDDMVAHVADFGIAKLLGGGDSMTQTMTLATVGVWTGRNGFNKRGCVQFWNCSDGNIHKKKANRCDV</sequence>
<evidence type="ECO:0000256" key="11">
    <source>
        <dbReference type="ARBA" id="ARBA00022989"/>
    </source>
</evidence>
<comment type="caution">
    <text evidence="17">The sequence shown here is derived from an EMBL/GenBank/DDBJ whole genome shotgun (WGS) entry which is preliminary data.</text>
</comment>
<keyword evidence="11" id="KW-1133">Transmembrane helix</keyword>
<dbReference type="EC" id="2.7.11.1" evidence="2"/>
<keyword evidence="17" id="KW-0675">Receptor</keyword>
<gene>
    <name evidence="17" type="ORF">Pyn_33604</name>
</gene>
<dbReference type="PROSITE" id="PS00107">
    <property type="entry name" value="PROTEIN_KINASE_ATP"/>
    <property type="match status" value="1"/>
</dbReference>
<evidence type="ECO:0000256" key="5">
    <source>
        <dbReference type="ARBA" id="ARBA00022679"/>
    </source>
</evidence>
<evidence type="ECO:0000256" key="8">
    <source>
        <dbReference type="ARBA" id="ARBA00022741"/>
    </source>
</evidence>
<dbReference type="FunFam" id="3.30.200.20:FF:000661">
    <property type="entry name" value="Serine-threonine protein kinase plant-type"/>
    <property type="match status" value="1"/>
</dbReference>
<evidence type="ECO:0000256" key="6">
    <source>
        <dbReference type="ARBA" id="ARBA00022692"/>
    </source>
</evidence>
<keyword evidence="10 15" id="KW-0067">ATP-binding</keyword>
<dbReference type="EMBL" id="PJQY01002166">
    <property type="protein sequence ID" value="PQP95889.1"/>
    <property type="molecule type" value="Genomic_DNA"/>
</dbReference>
<evidence type="ECO:0000256" key="13">
    <source>
        <dbReference type="ARBA" id="ARBA00047899"/>
    </source>
</evidence>
<evidence type="ECO:0000256" key="14">
    <source>
        <dbReference type="ARBA" id="ARBA00048679"/>
    </source>
</evidence>
<dbReference type="InterPro" id="IPR017441">
    <property type="entry name" value="Protein_kinase_ATP_BS"/>
</dbReference>
<comment type="subcellular location">
    <subcellularLocation>
        <location evidence="1">Membrane</location>
    </subcellularLocation>
</comment>
<evidence type="ECO:0000256" key="1">
    <source>
        <dbReference type="ARBA" id="ARBA00004370"/>
    </source>
</evidence>
<dbReference type="OrthoDB" id="1724816at2759"/>
<dbReference type="GO" id="GO:0016020">
    <property type="term" value="C:membrane"/>
    <property type="evidence" value="ECO:0007669"/>
    <property type="project" value="UniProtKB-SubCell"/>
</dbReference>
<keyword evidence="9 17" id="KW-0418">Kinase</keyword>
<keyword evidence="4" id="KW-0433">Leucine-rich repeat</keyword>
<keyword evidence="6" id="KW-0812">Transmembrane</keyword>
<evidence type="ECO:0000256" key="15">
    <source>
        <dbReference type="PROSITE-ProRule" id="PRU10141"/>
    </source>
</evidence>
<dbReference type="PANTHER" id="PTHR27008:SF585">
    <property type="entry name" value="PROTEIN KINASE DOMAIN-CONTAINING PROTEIN"/>
    <property type="match status" value="1"/>
</dbReference>
<accession>A0A314XTC1</accession>
<dbReference type="Pfam" id="PF07714">
    <property type="entry name" value="PK_Tyr_Ser-Thr"/>
    <property type="match status" value="1"/>
</dbReference>
<dbReference type="Gene3D" id="3.30.200.20">
    <property type="entry name" value="Phosphorylase Kinase, domain 1"/>
    <property type="match status" value="1"/>
</dbReference>
<evidence type="ECO:0000256" key="12">
    <source>
        <dbReference type="ARBA" id="ARBA00023136"/>
    </source>
</evidence>
<dbReference type="Proteomes" id="UP000250321">
    <property type="component" value="Unassembled WGS sequence"/>
</dbReference>
<evidence type="ECO:0000256" key="7">
    <source>
        <dbReference type="ARBA" id="ARBA00022737"/>
    </source>
</evidence>
<dbReference type="PANTHER" id="PTHR27008">
    <property type="entry name" value="OS04G0122200 PROTEIN"/>
    <property type="match status" value="1"/>
</dbReference>
<dbReference type="InterPro" id="IPR000719">
    <property type="entry name" value="Prot_kinase_dom"/>
</dbReference>
<organism evidence="17 18">
    <name type="scientific">Prunus yedoensis var. nudiflora</name>
    <dbReference type="NCBI Taxonomy" id="2094558"/>
    <lineage>
        <taxon>Eukaryota</taxon>
        <taxon>Viridiplantae</taxon>
        <taxon>Streptophyta</taxon>
        <taxon>Embryophyta</taxon>
        <taxon>Tracheophyta</taxon>
        <taxon>Spermatophyta</taxon>
        <taxon>Magnoliopsida</taxon>
        <taxon>eudicotyledons</taxon>
        <taxon>Gunneridae</taxon>
        <taxon>Pentapetalae</taxon>
        <taxon>rosids</taxon>
        <taxon>fabids</taxon>
        <taxon>Rosales</taxon>
        <taxon>Rosaceae</taxon>
        <taxon>Amygdaloideae</taxon>
        <taxon>Amygdaleae</taxon>
        <taxon>Prunus</taxon>
    </lineage>
</organism>
<keyword evidence="5" id="KW-0808">Transferase</keyword>
<dbReference type="GO" id="GO:0004674">
    <property type="term" value="F:protein serine/threonine kinase activity"/>
    <property type="evidence" value="ECO:0007669"/>
    <property type="project" value="UniProtKB-KW"/>
</dbReference>
<dbReference type="InterPro" id="IPR011009">
    <property type="entry name" value="Kinase-like_dom_sf"/>
</dbReference>
<feature type="binding site" evidence="15">
    <location>
        <position position="72"/>
    </location>
    <ligand>
        <name>ATP</name>
        <dbReference type="ChEBI" id="CHEBI:30616"/>
    </ligand>
</feature>
<keyword evidence="8 15" id="KW-0547">Nucleotide-binding</keyword>
<proteinExistence type="predicted"/>
<keyword evidence="3" id="KW-0723">Serine/threonine-protein kinase</keyword>
<dbReference type="FunFam" id="1.10.510.10:FF:001023">
    <property type="entry name" value="Os07g0541700 protein"/>
    <property type="match status" value="1"/>
</dbReference>
<evidence type="ECO:0000259" key="16">
    <source>
        <dbReference type="PROSITE" id="PS50011"/>
    </source>
</evidence>
<reference evidence="17 18" key="1">
    <citation type="submission" date="2018-02" db="EMBL/GenBank/DDBJ databases">
        <title>Draft genome of wild Prunus yedoensis var. nudiflora.</title>
        <authorList>
            <person name="Baek S."/>
            <person name="Kim J.-H."/>
            <person name="Choi K."/>
            <person name="Kim G.-B."/>
            <person name="Cho A."/>
            <person name="Jang H."/>
            <person name="Shin C.-H."/>
            <person name="Yu H.-J."/>
            <person name="Mun J.-H."/>
        </authorList>
    </citation>
    <scope>NUCLEOTIDE SEQUENCE [LARGE SCALE GENOMIC DNA]</scope>
    <source>
        <strain evidence="18">cv. Jeju island</strain>
        <tissue evidence="17">Leaf</tissue>
    </source>
</reference>
<evidence type="ECO:0000256" key="2">
    <source>
        <dbReference type="ARBA" id="ARBA00012513"/>
    </source>
</evidence>
<evidence type="ECO:0000313" key="18">
    <source>
        <dbReference type="Proteomes" id="UP000250321"/>
    </source>
</evidence>
<keyword evidence="7" id="KW-0677">Repeat</keyword>
<dbReference type="InterPro" id="IPR051809">
    <property type="entry name" value="Plant_receptor-like_S/T_kinase"/>
</dbReference>
<protein>
    <recommendedName>
        <fullName evidence="2">non-specific serine/threonine protein kinase</fullName>
        <ecNumber evidence="2">2.7.11.1</ecNumber>
    </recommendedName>
</protein>
<evidence type="ECO:0000256" key="4">
    <source>
        <dbReference type="ARBA" id="ARBA00022614"/>
    </source>
</evidence>
<dbReference type="Gene3D" id="1.10.510.10">
    <property type="entry name" value="Transferase(Phosphotransferase) domain 1"/>
    <property type="match status" value="1"/>
</dbReference>
<dbReference type="SUPFAM" id="SSF56112">
    <property type="entry name" value="Protein kinase-like (PK-like)"/>
    <property type="match status" value="1"/>
</dbReference>
<comment type="catalytic activity">
    <reaction evidence="14">
        <text>L-seryl-[protein] + ATP = O-phospho-L-seryl-[protein] + ADP + H(+)</text>
        <dbReference type="Rhea" id="RHEA:17989"/>
        <dbReference type="Rhea" id="RHEA-COMP:9863"/>
        <dbReference type="Rhea" id="RHEA-COMP:11604"/>
        <dbReference type="ChEBI" id="CHEBI:15378"/>
        <dbReference type="ChEBI" id="CHEBI:29999"/>
        <dbReference type="ChEBI" id="CHEBI:30616"/>
        <dbReference type="ChEBI" id="CHEBI:83421"/>
        <dbReference type="ChEBI" id="CHEBI:456216"/>
        <dbReference type="EC" id="2.7.11.1"/>
    </reaction>
</comment>